<name>I4IMR9_MICAE</name>
<dbReference type="EMBL" id="CAIQ01000085">
    <property type="protein sequence ID" value="CCI35593.1"/>
    <property type="molecule type" value="Genomic_DNA"/>
</dbReference>
<dbReference type="AlphaFoldDB" id="I4IMR9"/>
<protein>
    <submittedName>
        <fullName evidence="1">Genome sequencing data, contig C319</fullName>
    </submittedName>
</protein>
<reference evidence="1 2" key="1">
    <citation type="submission" date="2012-04" db="EMBL/GenBank/DDBJ databases">
        <authorList>
            <person name="Genoscope - CEA"/>
        </authorList>
    </citation>
    <scope>NUCLEOTIDE SEQUENCE [LARGE SCALE GENOMIC DNA]</scope>
    <source>
        <strain evidence="1 2">9701</strain>
    </source>
</reference>
<comment type="caution">
    <text evidence="1">The sequence shown here is derived from an EMBL/GenBank/DDBJ whole genome shotgun (WGS) entry which is preliminary data.</text>
</comment>
<evidence type="ECO:0000313" key="2">
    <source>
        <dbReference type="Proteomes" id="UP000004047"/>
    </source>
</evidence>
<dbReference type="Proteomes" id="UP000004047">
    <property type="component" value="Unassembled WGS sequence"/>
</dbReference>
<proteinExistence type="predicted"/>
<dbReference type="HOGENOM" id="CLU_204573_0_0_3"/>
<accession>I4IMR9</accession>
<evidence type="ECO:0000313" key="1">
    <source>
        <dbReference type="EMBL" id="CCI35593.1"/>
    </source>
</evidence>
<sequence>MINLTYMVAINLRVLCVFVVRSIRSPAGLYLRIHFPQQTQESHQLFSPYSP</sequence>
<organism evidence="1 2">
    <name type="scientific">Microcystis aeruginosa PCC 9701</name>
    <dbReference type="NCBI Taxonomy" id="721123"/>
    <lineage>
        <taxon>Bacteria</taxon>
        <taxon>Bacillati</taxon>
        <taxon>Cyanobacteriota</taxon>
        <taxon>Cyanophyceae</taxon>
        <taxon>Oscillatoriophycideae</taxon>
        <taxon>Chroococcales</taxon>
        <taxon>Microcystaceae</taxon>
        <taxon>Microcystis</taxon>
    </lineage>
</organism>
<gene>
    <name evidence="1" type="ORF">MICAK_1750028</name>
</gene>